<reference evidence="5" key="1">
    <citation type="submission" date="2022-10" db="EMBL/GenBank/DDBJ databases">
        <title>The complete genomes of actinobacterial strains from the NBC collection.</title>
        <authorList>
            <person name="Joergensen T.S."/>
            <person name="Alvarez Arevalo M."/>
            <person name="Sterndorff E.B."/>
            <person name="Faurdal D."/>
            <person name="Vuksanovic O."/>
            <person name="Mourched A.-S."/>
            <person name="Charusanti P."/>
            <person name="Shaw S."/>
            <person name="Blin K."/>
            <person name="Weber T."/>
        </authorList>
    </citation>
    <scope>NUCLEOTIDE SEQUENCE</scope>
    <source>
        <strain evidence="5">NBC_00049</strain>
    </source>
</reference>
<evidence type="ECO:0000313" key="5">
    <source>
        <dbReference type="EMBL" id="WTU78182.1"/>
    </source>
</evidence>
<dbReference type="Pfam" id="PF00701">
    <property type="entry name" value="DHDPS"/>
    <property type="match status" value="1"/>
</dbReference>
<dbReference type="GO" id="GO:0044281">
    <property type="term" value="P:small molecule metabolic process"/>
    <property type="evidence" value="ECO:0007669"/>
    <property type="project" value="UniProtKB-ARBA"/>
</dbReference>
<evidence type="ECO:0000256" key="1">
    <source>
        <dbReference type="ARBA" id="ARBA00007592"/>
    </source>
</evidence>
<dbReference type="SUPFAM" id="SSF51569">
    <property type="entry name" value="Aldolase"/>
    <property type="match status" value="1"/>
</dbReference>
<keyword evidence="3" id="KW-0704">Schiff base</keyword>
<dbReference type="EMBL" id="CP108264">
    <property type="protein sequence ID" value="WTU78182.1"/>
    <property type="molecule type" value="Genomic_DNA"/>
</dbReference>
<accession>A0AAU2K1H0</accession>
<dbReference type="InterPro" id="IPR020625">
    <property type="entry name" value="Schiff_base-form_aldolases_AS"/>
</dbReference>
<feature type="region of interest" description="Disordered" evidence="4">
    <location>
        <begin position="1"/>
        <end position="52"/>
    </location>
</feature>
<comment type="similarity">
    <text evidence="1">Belongs to the DapA family.</text>
</comment>
<dbReference type="PROSITE" id="PS00666">
    <property type="entry name" value="DHDPS_2"/>
    <property type="match status" value="1"/>
</dbReference>
<dbReference type="InterPro" id="IPR002220">
    <property type="entry name" value="DapA-like"/>
</dbReference>
<organism evidence="5">
    <name type="scientific">Streptomyces sp. NBC_00049</name>
    <dbReference type="NCBI Taxonomy" id="2903617"/>
    <lineage>
        <taxon>Bacteria</taxon>
        <taxon>Bacillati</taxon>
        <taxon>Actinomycetota</taxon>
        <taxon>Actinomycetes</taxon>
        <taxon>Kitasatosporales</taxon>
        <taxon>Streptomycetaceae</taxon>
        <taxon>Streptomyces</taxon>
    </lineage>
</organism>
<dbReference type="AlphaFoldDB" id="A0AAU2K1H0"/>
<dbReference type="SMART" id="SM01130">
    <property type="entry name" value="DHDPS"/>
    <property type="match status" value="1"/>
</dbReference>
<evidence type="ECO:0000256" key="2">
    <source>
        <dbReference type="ARBA" id="ARBA00023239"/>
    </source>
</evidence>
<name>A0AAU2K1H0_9ACTN</name>
<gene>
    <name evidence="5" type="ORF">OG327_35485</name>
</gene>
<dbReference type="PRINTS" id="PR00146">
    <property type="entry name" value="DHPICSNTHASE"/>
</dbReference>
<dbReference type="PANTHER" id="PTHR12128:SF66">
    <property type="entry name" value="4-HYDROXY-2-OXOGLUTARATE ALDOLASE, MITOCHONDRIAL"/>
    <property type="match status" value="1"/>
</dbReference>
<proteinExistence type="inferred from homology"/>
<dbReference type="Gene3D" id="3.20.20.70">
    <property type="entry name" value="Aldolase class I"/>
    <property type="match status" value="1"/>
</dbReference>
<keyword evidence="2" id="KW-0456">Lyase</keyword>
<protein>
    <submittedName>
        <fullName evidence="5">Dihydrodipicolinate synthase family protein</fullName>
    </submittedName>
</protein>
<dbReference type="PANTHER" id="PTHR12128">
    <property type="entry name" value="DIHYDRODIPICOLINATE SYNTHASE"/>
    <property type="match status" value="1"/>
</dbReference>
<evidence type="ECO:0000256" key="3">
    <source>
        <dbReference type="ARBA" id="ARBA00023270"/>
    </source>
</evidence>
<sequence length="353" mass="35372">MAQDIAQDIASGTARGTASDTGRGIASDTGRGIASDTASGIAPGRASGVDRHASRGLPLHGIHVPLVTPFDRAGEVAADALEALAHEVLDGGAAGIVALGTTAETAALDEAERDLVTDVCARVCRERDALLTVGAGASGTRAAEASLARLVRWPQARAALVTVPSFVRPSAPGVLAHFARLAEVSPVPLIVYHIPYRTGQPLDAAALRALGALSGVAGVKYAGGGIGEDTVGLLGDLPDGFAVLAGDDAYVSPLLALGAVGGILASAHLATDRFAELAAAWRAGDVARARALGHALARVSAAAFAEPNPAVVKGVLHAQGRIPDPGVRLPLLPASAAAVAATLERLEQLPAAR</sequence>
<dbReference type="InterPro" id="IPR013785">
    <property type="entry name" value="Aldolase_TIM"/>
</dbReference>
<evidence type="ECO:0000256" key="4">
    <source>
        <dbReference type="SAM" id="MobiDB-lite"/>
    </source>
</evidence>
<dbReference type="GO" id="GO:0008840">
    <property type="term" value="F:4-hydroxy-tetrahydrodipicolinate synthase activity"/>
    <property type="evidence" value="ECO:0007669"/>
    <property type="project" value="TreeGrafter"/>
</dbReference>